<dbReference type="PANTHER" id="PTHR43767">
    <property type="entry name" value="LONG-CHAIN-FATTY-ACID--COA LIGASE"/>
    <property type="match status" value="1"/>
</dbReference>
<dbReference type="InterPro" id="IPR000873">
    <property type="entry name" value="AMP-dep_synth/lig_dom"/>
</dbReference>
<dbReference type="Gene3D" id="3.40.50.12780">
    <property type="entry name" value="N-terminal domain of ligase-like"/>
    <property type="match status" value="1"/>
</dbReference>
<dbReference type="RefSeq" id="WP_276265871.1">
    <property type="nucleotide sequence ID" value="NZ_JARJLM010000315.1"/>
</dbReference>
<dbReference type="Pfam" id="PF00501">
    <property type="entry name" value="AMP-binding"/>
    <property type="match status" value="1"/>
</dbReference>
<dbReference type="InterPro" id="IPR020845">
    <property type="entry name" value="AMP-binding_CS"/>
</dbReference>
<dbReference type="SUPFAM" id="SSF56801">
    <property type="entry name" value="Acetyl-CoA synthetase-like"/>
    <property type="match status" value="1"/>
</dbReference>
<proteinExistence type="predicted"/>
<keyword evidence="4" id="KW-1185">Reference proteome</keyword>
<dbReference type="InterPro" id="IPR042099">
    <property type="entry name" value="ANL_N_sf"/>
</dbReference>
<gene>
    <name evidence="3" type="ORF">P3W85_18500</name>
</gene>
<dbReference type="InterPro" id="IPR025110">
    <property type="entry name" value="AMP-bd_C"/>
</dbReference>
<organism evidence="3 4">
    <name type="scientific">Cupriavidus basilensis</name>
    <dbReference type="NCBI Taxonomy" id="68895"/>
    <lineage>
        <taxon>Bacteria</taxon>
        <taxon>Pseudomonadati</taxon>
        <taxon>Pseudomonadota</taxon>
        <taxon>Betaproteobacteria</taxon>
        <taxon>Burkholderiales</taxon>
        <taxon>Burkholderiaceae</taxon>
        <taxon>Cupriavidus</taxon>
    </lineage>
</organism>
<dbReference type="Pfam" id="PF13193">
    <property type="entry name" value="AMP-binding_C"/>
    <property type="match status" value="1"/>
</dbReference>
<evidence type="ECO:0000313" key="3">
    <source>
        <dbReference type="EMBL" id="MDF3834934.1"/>
    </source>
</evidence>
<evidence type="ECO:0000259" key="1">
    <source>
        <dbReference type="Pfam" id="PF00501"/>
    </source>
</evidence>
<feature type="domain" description="AMP-dependent synthetase/ligase" evidence="1">
    <location>
        <begin position="21"/>
        <end position="374"/>
    </location>
</feature>
<name>A0ABT6AQN6_9BURK</name>
<dbReference type="InterPro" id="IPR045851">
    <property type="entry name" value="AMP-bd_C_sf"/>
</dbReference>
<dbReference type="Gene3D" id="3.30.300.30">
    <property type="match status" value="1"/>
</dbReference>
<sequence length="520" mass="55934">METGRTSIASYRRIHQVIEPWVCRQPEALALQDKRGRVSYGELAVAIEDGAQRLRQLGVRPGDRVLMVAENCVALGVLVLAASAMDAWAVVVNARLSPREIDNFIEHSGARRVFYTSEISADALMHAGRNRSVEQCWPALGKLAVGPLNEGAHAEPASEDPKAQVAAMIYTSGTSGHPKGVMLTHANLLHVAELVWALRRLGPQNKAYGVLPMAHVVGLSSQLVGSLACGCALVLEDRYSAPALAKAMREEGITVLMGVPAMYAKLLDWMRSAGGSIGPHVLRLAGVAGSPLTQQLKQDVEAALGLTLHNNYGLTEMSPTVSQTLLHAPRTDCSVGMPVPGVEIRIVDSEGQPVEPGAVGELRVRGPNVMKGYYCNEALTREAVDAEGWFNTCDLARQEPDGALFIMGRTKELIIRSGFNVYPVEVEQVLNSHPDIVQSAVVGRQADGNEEVIAFVEAAANATISQDALERFLRERLSPYKLPAEIHFLTQLPVAPTGKVLKNALKEKAAVLGAGRRDPS</sequence>
<reference evidence="3 4" key="1">
    <citation type="submission" date="2023-03" db="EMBL/GenBank/DDBJ databases">
        <title>Draft assemblies of triclosan tolerant bacteria isolated from returned activated sludge.</title>
        <authorList>
            <person name="Van Hamelsveld S."/>
        </authorList>
    </citation>
    <scope>NUCLEOTIDE SEQUENCE [LARGE SCALE GENOMIC DNA]</scope>
    <source>
        <strain evidence="3 4">GW210010_S58</strain>
    </source>
</reference>
<dbReference type="InterPro" id="IPR050237">
    <property type="entry name" value="ATP-dep_AMP-bd_enzyme"/>
</dbReference>
<dbReference type="Proteomes" id="UP001216674">
    <property type="component" value="Unassembled WGS sequence"/>
</dbReference>
<comment type="caution">
    <text evidence="3">The sequence shown here is derived from an EMBL/GenBank/DDBJ whole genome shotgun (WGS) entry which is preliminary data.</text>
</comment>
<dbReference type="PROSITE" id="PS00455">
    <property type="entry name" value="AMP_BINDING"/>
    <property type="match status" value="1"/>
</dbReference>
<evidence type="ECO:0000313" key="4">
    <source>
        <dbReference type="Proteomes" id="UP001216674"/>
    </source>
</evidence>
<protein>
    <submittedName>
        <fullName evidence="3">AMP-binding protein</fullName>
    </submittedName>
</protein>
<dbReference type="EMBL" id="JARJLM010000315">
    <property type="protein sequence ID" value="MDF3834934.1"/>
    <property type="molecule type" value="Genomic_DNA"/>
</dbReference>
<evidence type="ECO:0000259" key="2">
    <source>
        <dbReference type="Pfam" id="PF13193"/>
    </source>
</evidence>
<accession>A0ABT6AQN6</accession>
<feature type="domain" description="AMP-binding enzyme C-terminal" evidence="2">
    <location>
        <begin position="425"/>
        <end position="499"/>
    </location>
</feature>
<dbReference type="PANTHER" id="PTHR43767:SF1">
    <property type="entry name" value="NONRIBOSOMAL PEPTIDE SYNTHASE PES1 (EUROFUNG)-RELATED"/>
    <property type="match status" value="1"/>
</dbReference>